<protein>
    <submittedName>
        <fullName evidence="1">Transketolase</fullName>
    </submittedName>
</protein>
<gene>
    <name evidence="1" type="ORF">MTY_1830</name>
</gene>
<accession>A0A0S6UBY9</accession>
<dbReference type="NCBIfam" id="TIGR02530">
    <property type="entry name" value="flg_new"/>
    <property type="match status" value="1"/>
</dbReference>
<sequence>MIGMAIVDPRVLTPLKAPVPAVKPSPGPIGKGTGAAVSFQAVLKEQMGGLKFSRHASERLESRGINLSAQQMARLEDGVRRAAGKGARESLVLLDDLALVVSVKNRTVITAAARQDLQENVFTNIDSAVLL</sequence>
<dbReference type="AlphaFoldDB" id="A0A0S6UBY9"/>
<dbReference type="Proteomes" id="UP000063718">
    <property type="component" value="Unassembled WGS sequence"/>
</dbReference>
<evidence type="ECO:0000313" key="1">
    <source>
        <dbReference type="EMBL" id="GAF26490.1"/>
    </source>
</evidence>
<dbReference type="Pfam" id="PF12611">
    <property type="entry name" value="Flagellar_put"/>
    <property type="match status" value="1"/>
</dbReference>
<organism evidence="1">
    <name type="scientific">Moorella thermoacetica Y72</name>
    <dbReference type="NCBI Taxonomy" id="1325331"/>
    <lineage>
        <taxon>Bacteria</taxon>
        <taxon>Bacillati</taxon>
        <taxon>Bacillota</taxon>
        <taxon>Clostridia</taxon>
        <taxon>Neomoorellales</taxon>
        <taxon>Neomoorellaceae</taxon>
        <taxon>Neomoorella</taxon>
    </lineage>
</organism>
<reference evidence="1" key="1">
    <citation type="journal article" date="2014" name="Gene">
        <title>Genome-guided analysis of transformation efficiency and carbon dioxide assimilation by Moorella thermoacetica Y72.</title>
        <authorList>
            <person name="Tsukahara K."/>
            <person name="Kita A."/>
            <person name="Nakashimada Y."/>
            <person name="Hoshino T."/>
            <person name="Murakami K."/>
        </authorList>
    </citation>
    <scope>NUCLEOTIDE SEQUENCE [LARGE SCALE GENOMIC DNA]</scope>
    <source>
        <strain evidence="1">Y72</strain>
    </source>
</reference>
<proteinExistence type="predicted"/>
<dbReference type="InterPro" id="IPR013367">
    <property type="entry name" value="Flagellar_put"/>
</dbReference>
<dbReference type="EMBL" id="DF238840">
    <property type="protein sequence ID" value="GAF26490.1"/>
    <property type="molecule type" value="Genomic_DNA"/>
</dbReference>
<name>A0A0S6UBY9_NEOTH</name>